<comment type="caution">
    <text evidence="2">The sequence shown here is derived from an EMBL/GenBank/DDBJ whole genome shotgun (WGS) entry which is preliminary data.</text>
</comment>
<dbReference type="EMBL" id="JAUNQW010000040">
    <property type="protein sequence ID" value="MDO5457952.1"/>
    <property type="molecule type" value="Genomic_DNA"/>
</dbReference>
<dbReference type="Proteomes" id="UP001171751">
    <property type="component" value="Unassembled WGS sequence"/>
</dbReference>
<organism evidence="2 3">
    <name type="scientific">Atopococcus tabaci</name>
    <dbReference type="NCBI Taxonomy" id="269774"/>
    <lineage>
        <taxon>Bacteria</taxon>
        <taxon>Bacillati</taxon>
        <taxon>Bacillota</taxon>
        <taxon>Bacilli</taxon>
        <taxon>Lactobacillales</taxon>
        <taxon>Carnobacteriaceae</taxon>
        <taxon>Atopococcus</taxon>
    </lineage>
</organism>
<evidence type="ECO:0000313" key="3">
    <source>
        <dbReference type="Proteomes" id="UP001171751"/>
    </source>
</evidence>
<reference evidence="2" key="1">
    <citation type="submission" date="2023-07" db="EMBL/GenBank/DDBJ databases">
        <title>Between Cages and Wild: Unraveling the Impact of Captivity on Animal Microbiomes and Antimicrobial Resistance.</title>
        <authorList>
            <person name="Schmartz G.P."/>
            <person name="Rehner J."/>
            <person name="Schuff M.J."/>
            <person name="Becker S.L."/>
            <person name="Kravczyk M."/>
            <person name="Gurevich A."/>
            <person name="Francke R."/>
            <person name="Mueller R."/>
            <person name="Keller V."/>
            <person name="Keller A."/>
        </authorList>
    </citation>
    <scope>NUCLEOTIDE SEQUENCE</scope>
    <source>
        <strain evidence="2">S39M_St_73</strain>
    </source>
</reference>
<name>A0AA43ZT84_9LACT</name>
<evidence type="ECO:0000256" key="1">
    <source>
        <dbReference type="SAM" id="Coils"/>
    </source>
</evidence>
<accession>A0AA43ZT84</accession>
<gene>
    <name evidence="2" type="ORF">Q4F26_06340</name>
</gene>
<proteinExistence type="predicted"/>
<protein>
    <submittedName>
        <fullName evidence="2">Uncharacterized protein</fullName>
    </submittedName>
</protein>
<keyword evidence="3" id="KW-1185">Reference proteome</keyword>
<dbReference type="AlphaFoldDB" id="A0AA43ZT84"/>
<evidence type="ECO:0000313" key="2">
    <source>
        <dbReference type="EMBL" id="MDO5457952.1"/>
    </source>
</evidence>
<keyword evidence="1" id="KW-0175">Coiled coil</keyword>
<sequence>MSLNTTLSRTLEIETYDGRFKKDTVSNSEQLIEEIKSTRFAESDELQADLEDIIALHADLNERVTTSVKMRSPIIYWKNAFRLMKLFTSTLEDTYSLEQHKSYVFDEVTYKKFMDTIQNEITHLQENPDETDDRYSQVRTVLPYINGIGPKASSPVEAEIAFLKASLDELQKQLDLAKELEERVDALNRDDNPRLAIRLYYEMYSSR</sequence>
<feature type="coiled-coil region" evidence="1">
    <location>
        <begin position="160"/>
        <end position="190"/>
    </location>
</feature>